<dbReference type="SUPFAM" id="SSF53474">
    <property type="entry name" value="alpha/beta-Hydrolases"/>
    <property type="match status" value="1"/>
</dbReference>
<dbReference type="InterPro" id="IPR000073">
    <property type="entry name" value="AB_hydrolase_1"/>
</dbReference>
<evidence type="ECO:0000313" key="3">
    <source>
        <dbReference type="Proteomes" id="UP001291309"/>
    </source>
</evidence>
<evidence type="ECO:0000259" key="1">
    <source>
        <dbReference type="Pfam" id="PF00561"/>
    </source>
</evidence>
<keyword evidence="3" id="KW-1185">Reference proteome</keyword>
<feature type="domain" description="AB hydrolase-1" evidence="1">
    <location>
        <begin position="44"/>
        <end position="270"/>
    </location>
</feature>
<comment type="caution">
    <text evidence="2">The sequence shown here is derived from an EMBL/GenBank/DDBJ whole genome shotgun (WGS) entry which is preliminary data.</text>
</comment>
<evidence type="ECO:0000313" key="2">
    <source>
        <dbReference type="EMBL" id="MDY7228495.1"/>
    </source>
</evidence>
<protein>
    <submittedName>
        <fullName evidence="2">Alpha/beta fold hydrolase</fullName>
    </submittedName>
</protein>
<reference evidence="2 3" key="1">
    <citation type="submission" date="2023-12" db="EMBL/GenBank/DDBJ databases">
        <title>the genome sequence of Hyalangium sp. s54d21.</title>
        <authorList>
            <person name="Zhang X."/>
        </authorList>
    </citation>
    <scope>NUCLEOTIDE SEQUENCE [LARGE SCALE GENOMIC DNA]</scope>
    <source>
        <strain evidence="3">s54d21</strain>
    </source>
</reference>
<dbReference type="InterPro" id="IPR029058">
    <property type="entry name" value="AB_hydrolase_fold"/>
</dbReference>
<accession>A0ABU5H586</accession>
<keyword evidence="2" id="KW-0378">Hydrolase</keyword>
<proteinExistence type="predicted"/>
<dbReference type="Pfam" id="PF00561">
    <property type="entry name" value="Abhydrolase_1"/>
    <property type="match status" value="1"/>
</dbReference>
<sequence length="286" mass="30422">MDLLGGMQKAMRRVLVARGVQSKVVPVAGQSVHMYELKGQGKGPPVVLVHGLGGSANGFAGVFFGLRRRFSRVLAVDLPGHGFSSEYCGGEVCVRGQFDVLRAWHEQVVGEPAFVVGNSLGGAMVVNLAAEAPSLVKALGLVAPAGAVLTQEATDALLSSFAIQTPAQARALTRRLFHKPPLALMLFATELKKFYATTTVQALAAEARVSRASLAPELLRGLSMPVLMLWGGSERLLPSETLDYYRTHLPAHAQVRVVKGFGHVPQVERPDELVSHLVGFADTAGL</sequence>
<dbReference type="GO" id="GO:0016787">
    <property type="term" value="F:hydrolase activity"/>
    <property type="evidence" value="ECO:0007669"/>
    <property type="project" value="UniProtKB-KW"/>
</dbReference>
<dbReference type="Proteomes" id="UP001291309">
    <property type="component" value="Unassembled WGS sequence"/>
</dbReference>
<dbReference type="PRINTS" id="PR00111">
    <property type="entry name" value="ABHYDROLASE"/>
</dbReference>
<dbReference type="RefSeq" id="WP_321547222.1">
    <property type="nucleotide sequence ID" value="NZ_JAXIVS010000006.1"/>
</dbReference>
<dbReference type="EMBL" id="JAXIVS010000006">
    <property type="protein sequence ID" value="MDY7228495.1"/>
    <property type="molecule type" value="Genomic_DNA"/>
</dbReference>
<dbReference type="Gene3D" id="3.40.50.1820">
    <property type="entry name" value="alpha/beta hydrolase"/>
    <property type="match status" value="1"/>
</dbReference>
<dbReference type="PANTHER" id="PTHR46438">
    <property type="entry name" value="ALPHA/BETA-HYDROLASES SUPERFAMILY PROTEIN"/>
    <property type="match status" value="1"/>
</dbReference>
<name>A0ABU5H586_9BACT</name>
<gene>
    <name evidence="2" type="ORF">SYV04_18880</name>
</gene>
<organism evidence="2 3">
    <name type="scientific">Hyalangium rubrum</name>
    <dbReference type="NCBI Taxonomy" id="3103134"/>
    <lineage>
        <taxon>Bacteria</taxon>
        <taxon>Pseudomonadati</taxon>
        <taxon>Myxococcota</taxon>
        <taxon>Myxococcia</taxon>
        <taxon>Myxococcales</taxon>
        <taxon>Cystobacterineae</taxon>
        <taxon>Archangiaceae</taxon>
        <taxon>Hyalangium</taxon>
    </lineage>
</organism>